<reference evidence="3" key="1">
    <citation type="submission" date="2021-12" db="EMBL/GenBank/DDBJ databases">
        <title>Novel species in genus Dyadobacter.</title>
        <authorList>
            <person name="Ma C."/>
        </authorList>
    </citation>
    <scope>NUCLEOTIDE SEQUENCE</scope>
    <source>
        <strain evidence="3">CY399</strain>
    </source>
</reference>
<proteinExistence type="predicted"/>
<dbReference type="EMBL" id="JAJTTA010000002">
    <property type="protein sequence ID" value="MCF0041685.1"/>
    <property type="molecule type" value="Genomic_DNA"/>
</dbReference>
<feature type="signal peptide" evidence="1">
    <location>
        <begin position="1"/>
        <end position="19"/>
    </location>
</feature>
<dbReference type="InterPro" id="IPR026444">
    <property type="entry name" value="Secre_tail"/>
</dbReference>
<evidence type="ECO:0000256" key="1">
    <source>
        <dbReference type="SAM" id="SignalP"/>
    </source>
</evidence>
<name>A0A9X1PDK0_9BACT</name>
<accession>A0A9X1PDK0</accession>
<organism evidence="3 4">
    <name type="scientific">Dyadobacter fanqingshengii</name>
    <dbReference type="NCBI Taxonomy" id="2906443"/>
    <lineage>
        <taxon>Bacteria</taxon>
        <taxon>Pseudomonadati</taxon>
        <taxon>Bacteroidota</taxon>
        <taxon>Cytophagia</taxon>
        <taxon>Cytophagales</taxon>
        <taxon>Spirosomataceae</taxon>
        <taxon>Dyadobacter</taxon>
    </lineage>
</organism>
<gene>
    <name evidence="3" type="ORF">LXM24_16385</name>
</gene>
<dbReference type="Pfam" id="PF18962">
    <property type="entry name" value="Por_Secre_tail"/>
    <property type="match status" value="1"/>
</dbReference>
<keyword evidence="1" id="KW-0732">Signal</keyword>
<evidence type="ECO:0000313" key="3">
    <source>
        <dbReference type="EMBL" id="MCF0041685.1"/>
    </source>
</evidence>
<feature type="chain" id="PRO_5040786680" evidence="1">
    <location>
        <begin position="20"/>
        <end position="237"/>
    </location>
</feature>
<evidence type="ECO:0000313" key="4">
    <source>
        <dbReference type="Proteomes" id="UP001139700"/>
    </source>
</evidence>
<sequence>MKRFLMIIGFCCLAYWAGAQSISPSGIYGASSTSLGGGVSVSWVLGSLTPEAMSALPVKLIDFQCALTDAATVSLTWSTSEETSSDYFLIQHSTNGKHWAGIGHLKANGESNAVKTYAFEHSNPAKGENLYRLQMVDQDGTYAYSRVRNVVFEAINGLSFHPNPVSDWLTVDAKDWVSMKELKVTNIAGATVGAFREEQLQKLPGKAINFQDFPSGIYIISITRKDGSVHSEKIFKN</sequence>
<feature type="domain" description="Secretion system C-terminal sorting" evidence="2">
    <location>
        <begin position="161"/>
        <end position="234"/>
    </location>
</feature>
<protein>
    <submittedName>
        <fullName evidence="3">T9SS type A sorting domain-containing protein</fullName>
    </submittedName>
</protein>
<dbReference type="Proteomes" id="UP001139700">
    <property type="component" value="Unassembled WGS sequence"/>
</dbReference>
<keyword evidence="4" id="KW-1185">Reference proteome</keyword>
<comment type="caution">
    <text evidence="3">The sequence shown here is derived from an EMBL/GenBank/DDBJ whole genome shotgun (WGS) entry which is preliminary data.</text>
</comment>
<dbReference type="AlphaFoldDB" id="A0A9X1PDK0"/>
<evidence type="ECO:0000259" key="2">
    <source>
        <dbReference type="Pfam" id="PF18962"/>
    </source>
</evidence>
<dbReference type="NCBIfam" id="TIGR04183">
    <property type="entry name" value="Por_Secre_tail"/>
    <property type="match status" value="1"/>
</dbReference>
<dbReference type="RefSeq" id="WP_234614499.1">
    <property type="nucleotide sequence ID" value="NZ_CP098806.1"/>
</dbReference>